<evidence type="ECO:0000259" key="3">
    <source>
        <dbReference type="Pfam" id="PF23845"/>
    </source>
</evidence>
<dbReference type="Proteomes" id="UP000681425">
    <property type="component" value="Chromosome"/>
</dbReference>
<dbReference type="InterPro" id="IPR011740">
    <property type="entry name" value="DUF2460"/>
</dbReference>
<dbReference type="Pfam" id="PF09343">
    <property type="entry name" value="DUF2460"/>
    <property type="match status" value="1"/>
</dbReference>
<dbReference type="AlphaFoldDB" id="A0A975K7N1"/>
<organism evidence="4 5">
    <name type="scientific">Sphingobium phenoxybenzoativorans</name>
    <dbReference type="NCBI Taxonomy" id="1592790"/>
    <lineage>
        <taxon>Bacteria</taxon>
        <taxon>Pseudomonadati</taxon>
        <taxon>Pseudomonadota</taxon>
        <taxon>Alphaproteobacteria</taxon>
        <taxon>Sphingomonadales</taxon>
        <taxon>Sphingomonadaceae</taxon>
        <taxon>Sphingobium</taxon>
    </lineage>
</organism>
<dbReference type="Pfam" id="PF23845">
    <property type="entry name" value="TIM-barrel_NCTSP"/>
    <property type="match status" value="1"/>
</dbReference>
<keyword evidence="5" id="KW-1185">Reference proteome</keyword>
<evidence type="ECO:0000313" key="5">
    <source>
        <dbReference type="Proteomes" id="UP000681425"/>
    </source>
</evidence>
<evidence type="ECO:0000259" key="1">
    <source>
        <dbReference type="Pfam" id="PF09343"/>
    </source>
</evidence>
<dbReference type="NCBIfam" id="TIGR02217">
    <property type="entry name" value="chp_TIGR02217"/>
    <property type="match status" value="1"/>
</dbReference>
<dbReference type="EMBL" id="CP073910">
    <property type="protein sequence ID" value="QUT06301.1"/>
    <property type="molecule type" value="Genomic_DNA"/>
</dbReference>
<gene>
    <name evidence="4" type="ORF">KFK14_02105</name>
</gene>
<feature type="domain" description="Non-contractile tail sheath TIM barrel" evidence="3">
    <location>
        <begin position="211"/>
        <end position="552"/>
    </location>
</feature>
<name>A0A975K7N1_9SPHN</name>
<proteinExistence type="predicted"/>
<dbReference type="RefSeq" id="WP_212609701.1">
    <property type="nucleotide sequence ID" value="NZ_CP073910.1"/>
</dbReference>
<dbReference type="InterPro" id="IPR057102">
    <property type="entry name" value="NCTSP_N"/>
</dbReference>
<evidence type="ECO:0000259" key="2">
    <source>
        <dbReference type="Pfam" id="PF23844"/>
    </source>
</evidence>
<dbReference type="Pfam" id="PF23844">
    <property type="entry name" value="NCTSP_N"/>
    <property type="match status" value="1"/>
</dbReference>
<reference evidence="4" key="1">
    <citation type="submission" date="2021-04" db="EMBL/GenBank/DDBJ databases">
        <title>Isolation of p-tert-butylphenol degrading bacteria Sphingobium phenoxybenzoativorans Tas13 from active sludge.</title>
        <authorList>
            <person name="Li Y."/>
        </authorList>
    </citation>
    <scope>NUCLEOTIDE SEQUENCE</scope>
    <source>
        <strain evidence="4">Tas13</strain>
    </source>
</reference>
<evidence type="ECO:0000313" key="4">
    <source>
        <dbReference type="EMBL" id="QUT06301.1"/>
    </source>
</evidence>
<protein>
    <submittedName>
        <fullName evidence="4">DUF2460 domain-containing protein</fullName>
    </submittedName>
</protein>
<feature type="domain" description="Non-contractile tail sheath N-terminal" evidence="2">
    <location>
        <begin position="17"/>
        <end position="206"/>
    </location>
</feature>
<accession>A0A975K7N1</accession>
<sequence length="769" mass="82341">MTYWLADARRGQEAGRVKRFAPMLWTVNFPRPVMASVVTAGADALRVDAVFYGSGDLAGLIWDAEDHWDHVLLAYATDRDFRNCVLRFRWRSGGIKPLDAVHGPTLTIEGRDAGGAPRTWYVRLWNYADGDPDDAQVVLDFAALDGGFLLPGEADPVWAGDVDRMFISLVPPGYGAGATAFAAPAQGWAELTEMRCDGSGSVLDIGDIMVPEHGLSMATGYDDGCNQTPERMLRSIMALGYRGDINHYVGMSHYFRLDAAGKATLTGGALNGPCAAWHADFGSRAKALGFGIIWSLSYELLDAHCPEAWKQRAANGDRALTGWDPPSTLLSPANGSAMGYLQAVARAFVGIANAAGLPVKFQVGEPWWWTMPADGRICLYDDAARAAFGGSPVAIPDVRGALSDAQKALLDAAGAVLANSTAALCEAVRDVAPGAVMHLLTYLPTVLDLAAPEAKRANMPTGWASPAFDMLQLEDYDWVTQGRSAQTARGVEQATARLGYPIAAQHYFSGFVLRAEDAAQWARISDAAEASVARGTAATFIWALPQVARDGFTFFRNGEAQMQAFDDVHFPIAIGREASVSPAFSTQTVESPSGHERRSSDWADARLSFDAGPGVRSEADMAMLAGFFRARRGAARGFRFTDPFDNCSGDVGEAPTPMDQHLGTGDGVVSQFPLCKYYGAGVDGQRRAITRPVAGTIRLSVDGTERLTGWTHIGKGVIAFDTAPASGAAIRAGFYFDVPVRFASDRLEISRATFAAGEAPSVPLVEIRE</sequence>
<dbReference type="KEGG" id="spph:KFK14_02105"/>
<dbReference type="InterPro" id="IPR057122">
    <property type="entry name" value="TIM-barrel_NCTSP"/>
</dbReference>
<feature type="domain" description="DUF2460" evidence="1">
    <location>
        <begin position="566"/>
        <end position="768"/>
    </location>
</feature>